<accession>A0A0L0D612</accession>
<dbReference type="RefSeq" id="XP_013759545.1">
    <property type="nucleotide sequence ID" value="XM_013904091.1"/>
</dbReference>
<keyword evidence="4" id="KW-1185">Reference proteome</keyword>
<evidence type="ECO:0000313" key="4">
    <source>
        <dbReference type="Proteomes" id="UP000054408"/>
    </source>
</evidence>
<evidence type="ECO:0000313" key="3">
    <source>
        <dbReference type="EMBL" id="KNC47620.1"/>
    </source>
</evidence>
<evidence type="ECO:0000256" key="2">
    <source>
        <dbReference type="SAM" id="MobiDB-lite"/>
    </source>
</evidence>
<name>A0A0L0D612_THETB</name>
<gene>
    <name evidence="3" type="ORF">AMSG_02644</name>
</gene>
<organism evidence="3 4">
    <name type="scientific">Thecamonas trahens ATCC 50062</name>
    <dbReference type="NCBI Taxonomy" id="461836"/>
    <lineage>
        <taxon>Eukaryota</taxon>
        <taxon>Apusozoa</taxon>
        <taxon>Apusomonadida</taxon>
        <taxon>Apusomonadidae</taxon>
        <taxon>Thecamonas</taxon>
    </lineage>
</organism>
<dbReference type="Proteomes" id="UP000054408">
    <property type="component" value="Unassembled WGS sequence"/>
</dbReference>
<dbReference type="AlphaFoldDB" id="A0A0L0D612"/>
<feature type="region of interest" description="Disordered" evidence="2">
    <location>
        <begin position="94"/>
        <end position="121"/>
    </location>
</feature>
<feature type="compositionally biased region" description="Low complexity" evidence="2">
    <location>
        <begin position="94"/>
        <end position="120"/>
    </location>
</feature>
<reference evidence="3 4" key="1">
    <citation type="submission" date="2010-05" db="EMBL/GenBank/DDBJ databases">
        <title>The Genome Sequence of Thecamonas trahens ATCC 50062.</title>
        <authorList>
            <consortium name="The Broad Institute Genome Sequencing Platform"/>
            <person name="Russ C."/>
            <person name="Cuomo C."/>
            <person name="Shea T."/>
            <person name="Young S.K."/>
            <person name="Zeng Q."/>
            <person name="Koehrsen M."/>
            <person name="Haas B."/>
            <person name="Borodovsky M."/>
            <person name="Guigo R."/>
            <person name="Alvarado L."/>
            <person name="Berlin A."/>
            <person name="Bochicchio J."/>
            <person name="Borenstein D."/>
            <person name="Chapman S."/>
            <person name="Chen Z."/>
            <person name="Freedman E."/>
            <person name="Gellesch M."/>
            <person name="Goldberg J."/>
            <person name="Griggs A."/>
            <person name="Gujja S."/>
            <person name="Heilman E."/>
            <person name="Heiman D."/>
            <person name="Hepburn T."/>
            <person name="Howarth C."/>
            <person name="Jen D."/>
            <person name="Larson L."/>
            <person name="Mehta T."/>
            <person name="Park D."/>
            <person name="Pearson M."/>
            <person name="Roberts A."/>
            <person name="Saif S."/>
            <person name="Shenoy N."/>
            <person name="Sisk P."/>
            <person name="Stolte C."/>
            <person name="Sykes S."/>
            <person name="Thomson T."/>
            <person name="Walk T."/>
            <person name="White J."/>
            <person name="Yandava C."/>
            <person name="Burger G."/>
            <person name="Gray M.W."/>
            <person name="Holland P.W.H."/>
            <person name="King N."/>
            <person name="Lang F.B.F."/>
            <person name="Roger A.J."/>
            <person name="Ruiz-Trillo I."/>
            <person name="Lander E."/>
            <person name="Nusbaum C."/>
        </authorList>
    </citation>
    <scope>NUCLEOTIDE SEQUENCE [LARGE SCALE GENOMIC DNA]</scope>
    <source>
        <strain evidence="3 4">ATCC 50062</strain>
    </source>
</reference>
<dbReference type="GeneID" id="25562306"/>
<sequence length="377" mass="40078">MSQVPRRLQEDALLRVRPTGLRAATARPMTMLAAFSGSESSASPPAFSPGMDSPRPPPQAGLSGFGGPVVAPRLAGTTGALTADQQQWVAAVRSRISSQSRSRSRSSSLAPARPRAPARAEITPQRAGVMAAATLMPPPTTTLKRRRDEGALARQGAVPTFVTPRAAQAVSVKRRRVALDRAAPGGFSNLIRMARVQAFGQTVKELDVVMTLVRKTIEQLRMEGAAFPEYTRFQAELEGEFHNLLSLMDEQRSLERGTAAVVDAKKDLRAKILAQKKHIAHQEALIAKAQAELDAVTADVHAAEGAHDFVSALQRLVSTSATDAASRPSSAAATSRAHHTNLQAQLVAAVTAASNLDHLRAINERLAATVVAVSAER</sequence>
<proteinExistence type="predicted"/>
<feature type="coiled-coil region" evidence="1">
    <location>
        <begin position="279"/>
        <end position="306"/>
    </location>
</feature>
<protein>
    <submittedName>
        <fullName evidence="3">Uncharacterized protein</fullName>
    </submittedName>
</protein>
<keyword evidence="1" id="KW-0175">Coiled coil</keyword>
<evidence type="ECO:0000256" key="1">
    <source>
        <dbReference type="SAM" id="Coils"/>
    </source>
</evidence>
<feature type="region of interest" description="Disordered" evidence="2">
    <location>
        <begin position="32"/>
        <end position="69"/>
    </location>
</feature>
<dbReference type="EMBL" id="GL349447">
    <property type="protein sequence ID" value="KNC47620.1"/>
    <property type="molecule type" value="Genomic_DNA"/>
</dbReference>
<feature type="compositionally biased region" description="Low complexity" evidence="2">
    <location>
        <begin position="33"/>
        <end position="50"/>
    </location>
</feature>